<sequence>MWGLKLAVCILFDLIDFTLGRTLFIIPFGGELIGCALCAAMFGPSGLLYGLEALDVTEQIDGFIPTATIIALMNRPKSDSNANA</sequence>
<accession>A0A0F7KHQ5</accession>
<keyword evidence="4" id="KW-1185">Reference proteome</keyword>
<dbReference type="Proteomes" id="UP000324176">
    <property type="component" value="Unassembled WGS sequence"/>
</dbReference>
<organism evidence="1 4">
    <name type="scientific">Nitrosomonas communis</name>
    <dbReference type="NCBI Taxonomy" id="44574"/>
    <lineage>
        <taxon>Bacteria</taxon>
        <taxon>Pseudomonadati</taxon>
        <taxon>Pseudomonadota</taxon>
        <taxon>Betaproteobacteria</taxon>
        <taxon>Nitrosomonadales</taxon>
        <taxon>Nitrosomonadaceae</taxon>
        <taxon>Nitrosomonas</taxon>
    </lineage>
</organism>
<proteinExistence type="predicted"/>
<dbReference type="OrthoDB" id="8547883at2"/>
<reference evidence="4" key="1">
    <citation type="submission" date="2015-05" db="EMBL/GenBank/DDBJ databases">
        <title>Draft genome of Nitrosomonas communis strain Nm2.</title>
        <authorList>
            <person name="Kozlowski J.A."/>
            <person name="Kits K.D."/>
            <person name="Stein L.Y."/>
        </authorList>
    </citation>
    <scope>NUCLEOTIDE SEQUENCE [LARGE SCALE GENOMIC DNA]</scope>
    <source>
        <strain evidence="4">Nm2</strain>
    </source>
</reference>
<reference evidence="2 5" key="3">
    <citation type="submission" date="2016-10" db="EMBL/GenBank/DDBJ databases">
        <authorList>
            <person name="de Groot N.N."/>
        </authorList>
    </citation>
    <scope>NUCLEOTIDE SEQUENCE [LARGE SCALE GENOMIC DNA]</scope>
    <source>
        <strain evidence="2 5">Nm110</strain>
    </source>
</reference>
<evidence type="ECO:0000313" key="3">
    <source>
        <dbReference type="EMBL" id="TYP89363.1"/>
    </source>
</evidence>
<name>A0A0F7KHQ5_9PROT</name>
<dbReference type="EMBL" id="FNNH01000018">
    <property type="protein sequence ID" value="SDW60674.1"/>
    <property type="molecule type" value="Genomic_DNA"/>
</dbReference>
<evidence type="ECO:0000313" key="5">
    <source>
        <dbReference type="Proteomes" id="UP000183454"/>
    </source>
</evidence>
<dbReference type="EMBL" id="VNHT01000017">
    <property type="protein sequence ID" value="TYP89363.1"/>
    <property type="molecule type" value="Genomic_DNA"/>
</dbReference>
<evidence type="ECO:0000313" key="6">
    <source>
        <dbReference type="Proteomes" id="UP000324176"/>
    </source>
</evidence>
<dbReference type="Proteomes" id="UP000183454">
    <property type="component" value="Unassembled WGS sequence"/>
</dbReference>
<protein>
    <submittedName>
        <fullName evidence="1">Uncharacterized protein</fullName>
    </submittedName>
</protein>
<dbReference type="AlphaFoldDB" id="A0A0F7KHQ5"/>
<gene>
    <name evidence="1" type="ORF">AAW31_14005</name>
    <name evidence="3" type="ORF">BCL69_101720</name>
    <name evidence="2" type="ORF">SAMN05421882_101840</name>
</gene>
<reference evidence="1 4" key="2">
    <citation type="journal article" date="2016" name="Genome Announc.">
        <title>Genome Sequence of Nitrosomonas communis Strain Nm2, a Mesophilic Ammonia-Oxidizing Bacterium Isolated from Mediterranean Soil.</title>
        <authorList>
            <person name="Kozlowski J.A."/>
            <person name="Kits K.D."/>
            <person name="Stein L.Y."/>
        </authorList>
    </citation>
    <scope>NUCLEOTIDE SEQUENCE [LARGE SCALE GENOMIC DNA]</scope>
    <source>
        <strain evidence="1 4">Nm2</strain>
    </source>
</reference>
<dbReference type="PATRIC" id="fig|44574.3.peg.3401"/>
<reference evidence="3 6" key="4">
    <citation type="submission" date="2019-07" db="EMBL/GenBank/DDBJ databases">
        <title>Active sludge and wastewater microbial communities from Klosterneuburg, Austria.</title>
        <authorList>
            <person name="Wagner M."/>
        </authorList>
    </citation>
    <scope>NUCLEOTIDE SEQUENCE [LARGE SCALE GENOMIC DNA]</scope>
    <source>
        <strain evidence="3 6">Nm2</strain>
    </source>
</reference>
<evidence type="ECO:0000313" key="2">
    <source>
        <dbReference type="EMBL" id="SDW60674.1"/>
    </source>
</evidence>
<dbReference type="RefSeq" id="WP_046850705.1">
    <property type="nucleotide sequence ID" value="NZ_CBDIPD010000061.1"/>
</dbReference>
<dbReference type="EMBL" id="CP011451">
    <property type="protein sequence ID" value="AKH38668.1"/>
    <property type="molecule type" value="Genomic_DNA"/>
</dbReference>
<dbReference type="KEGG" id="nco:AAW31_14005"/>
<evidence type="ECO:0000313" key="1">
    <source>
        <dbReference type="EMBL" id="AKH38668.1"/>
    </source>
</evidence>
<evidence type="ECO:0000313" key="4">
    <source>
        <dbReference type="Proteomes" id="UP000034156"/>
    </source>
</evidence>
<dbReference type="Proteomes" id="UP000034156">
    <property type="component" value="Chromosome"/>
</dbReference>